<protein>
    <submittedName>
        <fullName evidence="2">G7101 protein</fullName>
    </submittedName>
</protein>
<evidence type="ECO:0000313" key="2">
    <source>
        <dbReference type="EMBL" id="CAL5224418.1"/>
    </source>
</evidence>
<evidence type="ECO:0000256" key="1">
    <source>
        <dbReference type="SAM" id="MobiDB-lite"/>
    </source>
</evidence>
<dbReference type="PANTHER" id="PTHR40637">
    <property type="entry name" value="ESSS SUBUNIT OF NADH:UBIQUINONE OXIDOREDUCTASE (COMPLEX I) PROTEIN"/>
    <property type="match status" value="1"/>
</dbReference>
<sequence length="102" mass="11478">MSLLGRLRPSVLRNFRPKAGDSHASEPFLSPGKNQPTGYLFNETPPPPGQKRKLESWELPWYFTMIAATVMLTVGLSAKPDTDPQKMARKEAIKQLREEGKL</sequence>
<keyword evidence="3" id="KW-1185">Reference proteome</keyword>
<feature type="region of interest" description="Disordered" evidence="1">
    <location>
        <begin position="1"/>
        <end position="52"/>
    </location>
</feature>
<dbReference type="PANTHER" id="PTHR40637:SF1">
    <property type="entry name" value="ESSS SUBUNIT OF NADH:UBIQUINONE OXIDOREDUCTASE (COMPLEX I) PROTEIN"/>
    <property type="match status" value="1"/>
</dbReference>
<dbReference type="EMBL" id="CAXHTA020000010">
    <property type="protein sequence ID" value="CAL5224418.1"/>
    <property type="molecule type" value="Genomic_DNA"/>
</dbReference>
<accession>A0ABP1FX07</accession>
<comment type="caution">
    <text evidence="2">The sequence shown here is derived from an EMBL/GenBank/DDBJ whole genome shotgun (WGS) entry which is preliminary data.</text>
</comment>
<feature type="compositionally biased region" description="Basic and acidic residues" evidence="1">
    <location>
        <begin position="80"/>
        <end position="102"/>
    </location>
</feature>
<proteinExistence type="predicted"/>
<name>A0ABP1FX07_9CHLO</name>
<gene>
    <name evidence="2" type="primary">g7101</name>
    <name evidence="2" type="ORF">VP750_LOCUS6077</name>
</gene>
<dbReference type="Proteomes" id="UP001497392">
    <property type="component" value="Unassembled WGS sequence"/>
</dbReference>
<feature type="region of interest" description="Disordered" evidence="1">
    <location>
        <begin position="78"/>
        <end position="102"/>
    </location>
</feature>
<evidence type="ECO:0000313" key="3">
    <source>
        <dbReference type="Proteomes" id="UP001497392"/>
    </source>
</evidence>
<reference evidence="2 3" key="1">
    <citation type="submission" date="2024-06" db="EMBL/GenBank/DDBJ databases">
        <authorList>
            <person name="Kraege A."/>
            <person name="Thomma B."/>
        </authorList>
    </citation>
    <scope>NUCLEOTIDE SEQUENCE [LARGE SCALE GENOMIC DNA]</scope>
</reference>
<organism evidence="2 3">
    <name type="scientific">Coccomyxa viridis</name>
    <dbReference type="NCBI Taxonomy" id="1274662"/>
    <lineage>
        <taxon>Eukaryota</taxon>
        <taxon>Viridiplantae</taxon>
        <taxon>Chlorophyta</taxon>
        <taxon>core chlorophytes</taxon>
        <taxon>Trebouxiophyceae</taxon>
        <taxon>Trebouxiophyceae incertae sedis</taxon>
        <taxon>Coccomyxaceae</taxon>
        <taxon>Coccomyxa</taxon>
    </lineage>
</organism>